<evidence type="ECO:0000313" key="1">
    <source>
        <dbReference type="EMBL" id="SIT47031.1"/>
    </source>
</evidence>
<protein>
    <submittedName>
        <fullName evidence="1">Uncharacterized protein</fullName>
    </submittedName>
</protein>
<evidence type="ECO:0000313" key="2">
    <source>
        <dbReference type="Proteomes" id="UP000187012"/>
    </source>
</evidence>
<proteinExistence type="predicted"/>
<keyword evidence="2" id="KW-1185">Reference proteome</keyword>
<gene>
    <name evidence="1" type="ORF">BN2475_710012</name>
</gene>
<accession>A0A1N7SI04</accession>
<organism evidence="1 2">
    <name type="scientific">Paraburkholderia ribeironis</name>
    <dbReference type="NCBI Taxonomy" id="1247936"/>
    <lineage>
        <taxon>Bacteria</taxon>
        <taxon>Pseudomonadati</taxon>
        <taxon>Pseudomonadota</taxon>
        <taxon>Betaproteobacteria</taxon>
        <taxon>Burkholderiales</taxon>
        <taxon>Burkholderiaceae</taxon>
        <taxon>Paraburkholderia</taxon>
    </lineage>
</organism>
<sequence>MGEFGENMPCGKALSELFAVERRAQKMLLEREVLPDRVEARQTDRLEFGFRLAEAAHASKDVPLWDASLTFARR</sequence>
<name>A0A1N7SI04_9BURK</name>
<dbReference type="EMBL" id="CYGX02000071">
    <property type="protein sequence ID" value="SIT47031.1"/>
    <property type="molecule type" value="Genomic_DNA"/>
</dbReference>
<dbReference type="AlphaFoldDB" id="A0A1N7SI04"/>
<reference evidence="1 2" key="1">
    <citation type="submission" date="2016-12" db="EMBL/GenBank/DDBJ databases">
        <authorList>
            <person name="Song W.-J."/>
            <person name="Kurnit D.M."/>
        </authorList>
    </citation>
    <scope>NUCLEOTIDE SEQUENCE [LARGE SCALE GENOMIC DNA]</scope>
    <source>
        <strain evidence="1 2">STM7296</strain>
    </source>
</reference>
<dbReference type="Proteomes" id="UP000187012">
    <property type="component" value="Unassembled WGS sequence"/>
</dbReference>